<evidence type="ECO:0000313" key="2">
    <source>
        <dbReference type="Proteomes" id="UP001215280"/>
    </source>
</evidence>
<dbReference type="Proteomes" id="UP001215280">
    <property type="component" value="Unassembled WGS sequence"/>
</dbReference>
<protein>
    <recommendedName>
        <fullName evidence="3">Aminoglycoside phosphotransferase domain-containing protein</fullName>
    </recommendedName>
</protein>
<accession>A0AAD7HB08</accession>
<dbReference type="EMBL" id="JARJLG010000332">
    <property type="protein sequence ID" value="KAJ7716386.1"/>
    <property type="molecule type" value="Genomic_DNA"/>
</dbReference>
<dbReference type="AlphaFoldDB" id="A0AAD7HB08"/>
<gene>
    <name evidence="1" type="ORF">DFH07DRAFT_354803</name>
</gene>
<name>A0AAD7HB08_9AGAR</name>
<comment type="caution">
    <text evidence="1">The sequence shown here is derived from an EMBL/GenBank/DDBJ whole genome shotgun (WGS) entry which is preliminary data.</text>
</comment>
<organism evidence="1 2">
    <name type="scientific">Mycena maculata</name>
    <dbReference type="NCBI Taxonomy" id="230809"/>
    <lineage>
        <taxon>Eukaryota</taxon>
        <taxon>Fungi</taxon>
        <taxon>Dikarya</taxon>
        <taxon>Basidiomycota</taxon>
        <taxon>Agaricomycotina</taxon>
        <taxon>Agaricomycetes</taxon>
        <taxon>Agaricomycetidae</taxon>
        <taxon>Agaricales</taxon>
        <taxon>Marasmiineae</taxon>
        <taxon>Mycenaceae</taxon>
        <taxon>Mycena</taxon>
    </lineage>
</organism>
<proteinExistence type="predicted"/>
<keyword evidence="2" id="KW-1185">Reference proteome</keyword>
<evidence type="ECO:0008006" key="3">
    <source>
        <dbReference type="Google" id="ProtNLM"/>
    </source>
</evidence>
<reference evidence="1" key="1">
    <citation type="submission" date="2023-03" db="EMBL/GenBank/DDBJ databases">
        <title>Massive genome expansion in bonnet fungi (Mycena s.s.) driven by repeated elements and novel gene families across ecological guilds.</title>
        <authorList>
            <consortium name="Lawrence Berkeley National Laboratory"/>
            <person name="Harder C.B."/>
            <person name="Miyauchi S."/>
            <person name="Viragh M."/>
            <person name="Kuo A."/>
            <person name="Thoen E."/>
            <person name="Andreopoulos B."/>
            <person name="Lu D."/>
            <person name="Skrede I."/>
            <person name="Drula E."/>
            <person name="Henrissat B."/>
            <person name="Morin E."/>
            <person name="Kohler A."/>
            <person name="Barry K."/>
            <person name="LaButti K."/>
            <person name="Morin E."/>
            <person name="Salamov A."/>
            <person name="Lipzen A."/>
            <person name="Mereny Z."/>
            <person name="Hegedus B."/>
            <person name="Baldrian P."/>
            <person name="Stursova M."/>
            <person name="Weitz H."/>
            <person name="Taylor A."/>
            <person name="Grigoriev I.V."/>
            <person name="Nagy L.G."/>
            <person name="Martin F."/>
            <person name="Kauserud H."/>
        </authorList>
    </citation>
    <scope>NUCLEOTIDE SEQUENCE</scope>
    <source>
        <strain evidence="1">CBHHK188m</strain>
    </source>
</reference>
<evidence type="ECO:0000313" key="1">
    <source>
        <dbReference type="EMBL" id="KAJ7716386.1"/>
    </source>
</evidence>
<sequence>MPSSTHGFLANEYLPSEEVIIARCRQVGFTASGTTLLDQSSQSVIAWIKYGPNVTISEALTQDWTAKALDGTPACGLQVPRVFHAFTRENPSCTIGYIAMQFIDAPDCESGDVLQVATAVQTLIDLPAPGATLGHIGGESIVHSFFLDWIPVADYKSVQDLNDHINNILKYMKDPRRVDLVADAKSGLCLCPCDIQPRNFKKRQDGQLFALDFRATCFMPRSFVGVAMKKSQDTFGRRVAKQISYPLSDDVSAMLSVFNFLVPFGQNEVAFPQGLQRKAI</sequence>